<dbReference type="Proteomes" id="UP000299102">
    <property type="component" value="Unassembled WGS sequence"/>
</dbReference>
<keyword evidence="2" id="KW-1185">Reference proteome</keyword>
<proteinExistence type="predicted"/>
<comment type="caution">
    <text evidence="1">The sequence shown here is derived from an EMBL/GenBank/DDBJ whole genome shotgun (WGS) entry which is preliminary data.</text>
</comment>
<name>A0A4C1VVK6_EUMVA</name>
<sequence length="87" mass="9571">MTPRDQGREDIKFSTVAQPELGAADAVRISVTEGLKWPSALHASIIQGVLTKPDRAPPLKAFPTETVVFQNSRVETLSARSGERERR</sequence>
<evidence type="ECO:0000313" key="2">
    <source>
        <dbReference type="Proteomes" id="UP000299102"/>
    </source>
</evidence>
<accession>A0A4C1VVK6</accession>
<organism evidence="1 2">
    <name type="scientific">Eumeta variegata</name>
    <name type="common">Bagworm moth</name>
    <name type="synonym">Eumeta japonica</name>
    <dbReference type="NCBI Taxonomy" id="151549"/>
    <lineage>
        <taxon>Eukaryota</taxon>
        <taxon>Metazoa</taxon>
        <taxon>Ecdysozoa</taxon>
        <taxon>Arthropoda</taxon>
        <taxon>Hexapoda</taxon>
        <taxon>Insecta</taxon>
        <taxon>Pterygota</taxon>
        <taxon>Neoptera</taxon>
        <taxon>Endopterygota</taxon>
        <taxon>Lepidoptera</taxon>
        <taxon>Glossata</taxon>
        <taxon>Ditrysia</taxon>
        <taxon>Tineoidea</taxon>
        <taxon>Psychidae</taxon>
        <taxon>Oiketicinae</taxon>
        <taxon>Eumeta</taxon>
    </lineage>
</organism>
<dbReference type="AlphaFoldDB" id="A0A4C1VVK6"/>
<gene>
    <name evidence="1" type="ORF">EVAR_47715_1</name>
</gene>
<protein>
    <submittedName>
        <fullName evidence="1">Uncharacterized protein</fullName>
    </submittedName>
</protein>
<evidence type="ECO:0000313" key="1">
    <source>
        <dbReference type="EMBL" id="GBP42422.1"/>
    </source>
</evidence>
<reference evidence="1 2" key="1">
    <citation type="journal article" date="2019" name="Commun. Biol.">
        <title>The bagworm genome reveals a unique fibroin gene that provides high tensile strength.</title>
        <authorList>
            <person name="Kono N."/>
            <person name="Nakamura H."/>
            <person name="Ohtoshi R."/>
            <person name="Tomita M."/>
            <person name="Numata K."/>
            <person name="Arakawa K."/>
        </authorList>
    </citation>
    <scope>NUCLEOTIDE SEQUENCE [LARGE SCALE GENOMIC DNA]</scope>
</reference>
<dbReference type="EMBL" id="BGZK01000418">
    <property type="protein sequence ID" value="GBP42422.1"/>
    <property type="molecule type" value="Genomic_DNA"/>
</dbReference>